<feature type="domain" description="Ig-like" evidence="8">
    <location>
        <begin position="2005"/>
        <end position="2099"/>
    </location>
</feature>
<dbReference type="InterPro" id="IPR036179">
    <property type="entry name" value="Ig-like_dom_sf"/>
</dbReference>
<dbReference type="OrthoDB" id="6150053at2759"/>
<feature type="domain" description="Ig-like" evidence="8">
    <location>
        <begin position="998"/>
        <end position="1093"/>
    </location>
</feature>
<feature type="domain" description="Ig-like" evidence="8">
    <location>
        <begin position="1441"/>
        <end position="1536"/>
    </location>
</feature>
<dbReference type="PROSITE" id="PS50835">
    <property type="entry name" value="IG_LIKE"/>
    <property type="match status" value="23"/>
</dbReference>
<dbReference type="GO" id="GO:0005886">
    <property type="term" value="C:plasma membrane"/>
    <property type="evidence" value="ECO:0007669"/>
    <property type="project" value="TreeGrafter"/>
</dbReference>
<keyword evidence="5" id="KW-0472">Membrane</keyword>
<feature type="domain" description="Ig-like" evidence="8">
    <location>
        <begin position="1540"/>
        <end position="1605"/>
    </location>
</feature>
<dbReference type="Gene3D" id="2.60.40.10">
    <property type="entry name" value="Immunoglobulins"/>
    <property type="match status" value="24"/>
</dbReference>
<protein>
    <submittedName>
        <fullName evidence="9">HMCN</fullName>
    </submittedName>
</protein>
<evidence type="ECO:0000313" key="10">
    <source>
        <dbReference type="Proteomes" id="UP000683360"/>
    </source>
</evidence>
<dbReference type="GO" id="GO:0008046">
    <property type="term" value="F:axon guidance receptor activity"/>
    <property type="evidence" value="ECO:0007669"/>
    <property type="project" value="TreeGrafter"/>
</dbReference>
<feature type="domain" description="Ig-like" evidence="8">
    <location>
        <begin position="725"/>
        <end position="819"/>
    </location>
</feature>
<dbReference type="InterPro" id="IPR003598">
    <property type="entry name" value="Ig_sub2"/>
</dbReference>
<dbReference type="InterPro" id="IPR013098">
    <property type="entry name" value="Ig_I-set"/>
</dbReference>
<feature type="domain" description="Ig-like" evidence="8">
    <location>
        <begin position="928"/>
        <end position="962"/>
    </location>
</feature>
<dbReference type="CDD" id="cd00096">
    <property type="entry name" value="Ig"/>
    <property type="match status" value="5"/>
</dbReference>
<feature type="domain" description="Ig-like" evidence="8">
    <location>
        <begin position="1913"/>
        <end position="1998"/>
    </location>
</feature>
<dbReference type="InterPro" id="IPR013783">
    <property type="entry name" value="Ig-like_fold"/>
</dbReference>
<feature type="domain" description="Ig-like" evidence="8">
    <location>
        <begin position="2105"/>
        <end position="2200"/>
    </location>
</feature>
<evidence type="ECO:0000256" key="3">
    <source>
        <dbReference type="ARBA" id="ARBA00022729"/>
    </source>
</evidence>
<dbReference type="GO" id="GO:0050808">
    <property type="term" value="P:synapse organization"/>
    <property type="evidence" value="ECO:0007669"/>
    <property type="project" value="TreeGrafter"/>
</dbReference>
<dbReference type="Pfam" id="PF13927">
    <property type="entry name" value="Ig_3"/>
    <property type="match status" value="16"/>
</dbReference>
<dbReference type="SMART" id="SM00408">
    <property type="entry name" value="IGc2"/>
    <property type="match status" value="20"/>
</dbReference>
<feature type="domain" description="Ig-like" evidence="8">
    <location>
        <begin position="825"/>
        <end position="922"/>
    </location>
</feature>
<feature type="region of interest" description="Disordered" evidence="7">
    <location>
        <begin position="2478"/>
        <end position="2545"/>
    </location>
</feature>
<keyword evidence="3" id="KW-0732">Signal</keyword>
<evidence type="ECO:0000256" key="4">
    <source>
        <dbReference type="ARBA" id="ARBA00022989"/>
    </source>
</evidence>
<dbReference type="InterPro" id="IPR013162">
    <property type="entry name" value="CD80_C2-set"/>
</dbReference>
<feature type="domain" description="Ig-like" evidence="8">
    <location>
        <begin position="1199"/>
        <end position="1295"/>
    </location>
</feature>
<proteinExistence type="predicted"/>
<feature type="domain" description="Ig-like" evidence="8">
    <location>
        <begin position="1712"/>
        <end position="1807"/>
    </location>
</feature>
<comment type="caution">
    <text evidence="9">The sequence shown here is derived from an EMBL/GenBank/DDBJ whole genome shotgun (WGS) entry which is preliminary data.</text>
</comment>
<evidence type="ECO:0000313" key="9">
    <source>
        <dbReference type="EMBL" id="CAG2194108.1"/>
    </source>
</evidence>
<feature type="domain" description="Ig-like" evidence="8">
    <location>
        <begin position="1611"/>
        <end position="1706"/>
    </location>
</feature>
<dbReference type="GO" id="GO:0007156">
    <property type="term" value="P:homophilic cell adhesion via plasma membrane adhesion molecules"/>
    <property type="evidence" value="ECO:0007669"/>
    <property type="project" value="TreeGrafter"/>
</dbReference>
<dbReference type="GO" id="GO:0030424">
    <property type="term" value="C:axon"/>
    <property type="evidence" value="ECO:0007669"/>
    <property type="project" value="TreeGrafter"/>
</dbReference>
<dbReference type="InterPro" id="IPR050958">
    <property type="entry name" value="Cell_Adh-Cytoskel_Orgn"/>
</dbReference>
<dbReference type="PANTHER" id="PTHR45080:SF8">
    <property type="entry name" value="IG-LIKE DOMAIN-CONTAINING PROTEIN"/>
    <property type="match status" value="1"/>
</dbReference>
<dbReference type="SMART" id="SM00406">
    <property type="entry name" value="IGv"/>
    <property type="match status" value="13"/>
</dbReference>
<feature type="domain" description="Ig-like" evidence="8">
    <location>
        <begin position="625"/>
        <end position="719"/>
    </location>
</feature>
<keyword evidence="4" id="KW-1133">Transmembrane helix</keyword>
<dbReference type="SUPFAM" id="SSF48726">
    <property type="entry name" value="Immunoglobulin"/>
    <property type="match status" value="23"/>
</dbReference>
<evidence type="ECO:0000256" key="7">
    <source>
        <dbReference type="SAM" id="MobiDB-lite"/>
    </source>
</evidence>
<keyword evidence="10" id="KW-1185">Reference proteome</keyword>
<comment type="subcellular location">
    <subcellularLocation>
        <location evidence="1">Membrane</location>
        <topology evidence="1">Single-pass membrane protein</topology>
    </subcellularLocation>
</comment>
<dbReference type="InterPro" id="IPR007110">
    <property type="entry name" value="Ig-like_dom"/>
</dbReference>
<evidence type="ECO:0000256" key="6">
    <source>
        <dbReference type="ARBA" id="ARBA00023157"/>
    </source>
</evidence>
<feature type="domain" description="Ig-like" evidence="8">
    <location>
        <begin position="1342"/>
        <end position="1435"/>
    </location>
</feature>
<feature type="domain" description="Ig-like" evidence="8">
    <location>
        <begin position="238"/>
        <end position="359"/>
    </location>
</feature>
<evidence type="ECO:0000259" key="8">
    <source>
        <dbReference type="PROSITE" id="PS50835"/>
    </source>
</evidence>
<dbReference type="GO" id="GO:0043025">
    <property type="term" value="C:neuronal cell body"/>
    <property type="evidence" value="ECO:0007669"/>
    <property type="project" value="TreeGrafter"/>
</dbReference>
<feature type="domain" description="Ig-like" evidence="8">
    <location>
        <begin position="8"/>
        <end position="93"/>
    </location>
</feature>
<evidence type="ECO:0000256" key="1">
    <source>
        <dbReference type="ARBA" id="ARBA00004167"/>
    </source>
</evidence>
<dbReference type="Pfam" id="PF00047">
    <property type="entry name" value="ig"/>
    <property type="match status" value="1"/>
</dbReference>
<dbReference type="EMBL" id="CAJPWZ010000470">
    <property type="protein sequence ID" value="CAG2194108.1"/>
    <property type="molecule type" value="Genomic_DNA"/>
</dbReference>
<feature type="domain" description="Ig-like" evidence="8">
    <location>
        <begin position="1813"/>
        <end position="1905"/>
    </location>
</feature>
<dbReference type="InterPro" id="IPR013151">
    <property type="entry name" value="Immunoglobulin_dom"/>
</dbReference>
<name>A0A8S3QK85_MYTED</name>
<gene>
    <name evidence="9" type="ORF">MEDL_9150</name>
</gene>
<keyword evidence="2" id="KW-0812">Transmembrane</keyword>
<sequence>MIEDGLVPGTPIITGRNLTFQGKEGSLTCTSLGGNPAPTVKWFRKAALIDDILDTPKVPNVTRNTYNYTADISYHLAVFECRVDNTVLQSYLSATIFLEVYKEPNTPMLTASSPTVSSGTTNEWTCISTGGNPPPNITMRIGNSQLTWLSTVLQQSAVQQSDNTYTITSVLSWAPNVSFDGRILYCDVQHKDTRGLNDQTASLLLNVIARIPVVTVNQSTYSEITGQSVTLQCTVSSPESILKSVLWIFDNGVSSKILHNLLKVTIPEPSYSVLIGRGITIHCTVTGTPTQTNVTWRKVVNGVQTNVDINGNGRYSGGTIAAPSLTITNTQNTDEGTYVCYATNIVGTSNSQNTFLEVTGGVPNVTIVASSFEVQICNSITIECTVTAIPVVTSVYWTSNVTGQITNIRPSSNPSKYGGSTTLTPSLTIFNANFSDAGNYQCFANNYIGTGSSQEISLDVQGEIPTVQVNLPSYNVDYFSSKTLICSIVSKPAVIRVYWEKTLGGTTIEIDVINSGGKYSEKPTVTIQQRIYYVNYGITAVLVCTVNANPAHTIVYWQKIKDGITSDINVANSNNKYKGSTVSKPSLEIHNVDIKDEAYYVCYASNIVGTGGSTQTFLDVSGDIPVVIISSNIYSVLLGGTVTLQCTVSSNPAHTSVTWQRIVNGVLNTVTVDGSRIIGSSVSTPSLTISNAASGDEGNYICTATNIVGTGTSQQTFLDVAGDIPTVTVAQNQYSAIHRQTITMICTVQANPMETSVNWIKIANGNATIVNMINVRYSGSTVISPSLTIAALELSDQGHYQCSAENHVGTGYSQQTYLDVIGDVPFVQVLSTTYSVLFGGTIDLGCKVNANPSATNVYWQKLLNGVLITIDMSTNNFNKYSGSTVQSPSLTIISTTEADQGNYVCSATNSAGTGSSSQTFLNVVGNLPTVSIPRSTYSGNVSSQITIPCTVSAKPTETNIYWTVAVGNNAEQTISMTNTQKYQGSSVNSPSLIILNIPTVTVGQPIYLVNYGQSVQLVCSVTSTPTHTHVYWTRIQNGLPVTISLTNTARYSGSTVNNPSLTISNVDQNDETYYICYATNTVGTGHSQQTCVDVIGSPPEVYIQSNSYNVLLEQTVTLVCTISADPNATSVRWYKVINGVQSSLFITVGKYNTPTVSSPNLIVNTAAQSDEGYYVCTATNIVGTGTSSQTYLTVTGNLPLVTVTLLNYNTNIGVTVTLGCTVVASPSATNVYWERIVNNQQQSIDTTSSISRYSGSTVSNPSLVITNAQPSDEGNYICYATNSIGTGNSQQTYLNVIGINSPTLTISNATLNDEGYYVCVATNSVGNGQSSQCYLDVIGSIPTVIIGSDYYPVNYGNTATIECNVVATPTETSISWQKIQNTVPSTVVISGRYQGGNVSSPNLIITDVDNTDEAFYICYATNSVGTGKSSQTYLDVQGTVPSVQIISNFYSVEICLSVTLQCSVTANPSHSNVTWNKIVNGQQTNIGSNSRYSGGSINTPSLTISNVVDTDEGYYICTAVNAVGTSQSAQTYVDVTGIQNVYWQKNTNGVQTNISSTTNTTKYSGSTIGTPSLTILNSESNDIGSYICYATNCVGTGHSQQTHLSVVANVPSVTVGQGYTVVIGNSITMTCSILATPSASSVQWNRMINNALDAINVTSNLTKYSGATVSTPSLTIYNCDEGDEGYYNCQATNSVGTGTSTQTFLNVLGTIPVVTSAQSHYIVSFGSSVTMNCTVSANPVHTSVYWQKDVNGVATNINLFQTSKYSGSSITSPSLTIISAVFADEGYYTCNAQNSVGTGISLQIFLSVSGGLPVVTGLVNRYTVNVGNTITLRCSVNADPTAISVTWQRYINNVETDIEMSSGRYGGSSVGSPSLVISNTVMSDEGFYICTATNRVGSTKSQQIFLDVIGGIPIVTVPLTRYTVNIGSSVTIQCTYTANPAATSVIWEKTVANQGRFSGSTVSSPSLNISNAQLSDQGTYVCYAVNSVGTAQSTNAVLYVTGSIPIVRLTRTSFTGYYGDNITLGCTVSANPAVTSVFWQKVFGSLTFTVDMSNSRYTGSSVSKPFLNITNLNNNDAGNYVCLAANPVGIGQSIQGPLRVIGSVPVVTAGQTIYSTNIGNNITLICIVSAIPTLTAVYWTRQISNGNTVTLNPASSTKYSGSTIQSPSLTIINVELSEEGNYICHATNAVGTRQSSQTFLDVIVYIPNVTVSRVSSVEFGKSVTINCTVTSLPAATQITWQRNVNNVNTTIDIRMIKYSGGTTSNPSLTISRVQADDQGQYFCQASNIEGTGTSNYVNLTVIGDQPTSIAISPSKVSVNESQTITATCTAEGSPTITYTWFKGNTNTQLSTGSVLQITSSTWTDAGTYQCRASNTYGNVGANVTVNVSHIPHVTTQPPQGIVGESVTIQCIYVSNPVATNVIWKKRKPRHYYKCASLCGGKKERISPQPAPKRVEIPVYYEEPDESVISLRKLEIPTFKHDTKPSGSETRTKYVYRKPSGSETRTKYVYRKRSDSEIRPKNSNRKPSGSETRTKNAYSRHYDHDDTSYDFEINQFLQSEDVRQ</sequence>
<organism evidence="9 10">
    <name type="scientific">Mytilus edulis</name>
    <name type="common">Blue mussel</name>
    <dbReference type="NCBI Taxonomy" id="6550"/>
    <lineage>
        <taxon>Eukaryota</taxon>
        <taxon>Metazoa</taxon>
        <taxon>Spiralia</taxon>
        <taxon>Lophotrochozoa</taxon>
        <taxon>Mollusca</taxon>
        <taxon>Bivalvia</taxon>
        <taxon>Autobranchia</taxon>
        <taxon>Pteriomorphia</taxon>
        <taxon>Mytilida</taxon>
        <taxon>Mytiloidea</taxon>
        <taxon>Mytilidae</taxon>
        <taxon>Mytilinae</taxon>
        <taxon>Mytilus</taxon>
    </lineage>
</organism>
<dbReference type="PANTHER" id="PTHR45080">
    <property type="entry name" value="CONTACTIN 5"/>
    <property type="match status" value="1"/>
</dbReference>
<reference evidence="9" key="1">
    <citation type="submission" date="2021-03" db="EMBL/GenBank/DDBJ databases">
        <authorList>
            <person name="Bekaert M."/>
        </authorList>
    </citation>
    <scope>NUCLEOTIDE SEQUENCE</scope>
</reference>
<evidence type="ECO:0000256" key="5">
    <source>
        <dbReference type="ARBA" id="ARBA00023136"/>
    </source>
</evidence>
<dbReference type="InterPro" id="IPR003599">
    <property type="entry name" value="Ig_sub"/>
</dbReference>
<feature type="domain" description="Ig-like" evidence="8">
    <location>
        <begin position="1099"/>
        <end position="1193"/>
    </location>
</feature>
<evidence type="ECO:0000256" key="2">
    <source>
        <dbReference type="ARBA" id="ARBA00022692"/>
    </source>
</evidence>
<keyword evidence="6" id="KW-1015">Disulfide bond</keyword>
<dbReference type="Proteomes" id="UP000683360">
    <property type="component" value="Unassembled WGS sequence"/>
</dbReference>
<feature type="domain" description="Ig-like" evidence="8">
    <location>
        <begin position="2306"/>
        <end position="2388"/>
    </location>
</feature>
<dbReference type="Pfam" id="PF08205">
    <property type="entry name" value="C2-set_2"/>
    <property type="match status" value="1"/>
</dbReference>
<accession>A0A8S3QK85</accession>
<dbReference type="SMART" id="SM00409">
    <property type="entry name" value="IG"/>
    <property type="match status" value="20"/>
</dbReference>
<feature type="domain" description="Ig-like" evidence="8">
    <location>
        <begin position="523"/>
        <end position="621"/>
    </location>
</feature>
<feature type="domain" description="Ig-like" evidence="8">
    <location>
        <begin position="2207"/>
        <end position="2300"/>
    </location>
</feature>
<feature type="compositionally biased region" description="Polar residues" evidence="7">
    <location>
        <begin position="2524"/>
        <end position="2536"/>
    </location>
</feature>
<dbReference type="Pfam" id="PF07679">
    <property type="entry name" value="I-set"/>
    <property type="match status" value="3"/>
</dbReference>
<feature type="domain" description="Ig-like" evidence="8">
    <location>
        <begin position="363"/>
        <end position="459"/>
    </location>
</feature>
<feature type="domain" description="Ig-like" evidence="8">
    <location>
        <begin position="104"/>
        <end position="202"/>
    </location>
</feature>
<dbReference type="InterPro" id="IPR013106">
    <property type="entry name" value="Ig_V-set"/>
</dbReference>